<organism evidence="2">
    <name type="scientific">Solanum lycopersicum</name>
    <name type="common">Tomato</name>
    <name type="synonym">Lycopersicon esculentum</name>
    <dbReference type="NCBI Taxonomy" id="4081"/>
    <lineage>
        <taxon>Eukaryota</taxon>
        <taxon>Viridiplantae</taxon>
        <taxon>Streptophyta</taxon>
        <taxon>Embryophyta</taxon>
        <taxon>Tracheophyta</taxon>
        <taxon>Spermatophyta</taxon>
        <taxon>Magnoliopsida</taxon>
        <taxon>eudicotyledons</taxon>
        <taxon>Gunneridae</taxon>
        <taxon>Pentapetalae</taxon>
        <taxon>asterids</taxon>
        <taxon>lamiids</taxon>
        <taxon>Solanales</taxon>
        <taxon>Solanaceae</taxon>
        <taxon>Solanoideae</taxon>
        <taxon>Solaneae</taxon>
        <taxon>Solanum</taxon>
        <taxon>Solanum subgen. Lycopersicon</taxon>
    </lineage>
</organism>
<sequence length="90" mass="9720">MCNQAVAQSHASTSSSRSVAAISTTKAPMQVENSINILFNFSQNKTTSTICPIHNKYIFSPIPKTIFSSGGSSSDNPTYNLFQKMIVSTL</sequence>
<accession>A0A3Q7EC24</accession>
<evidence type="ECO:0000313" key="3">
    <source>
        <dbReference type="Proteomes" id="UP000004994"/>
    </source>
</evidence>
<dbReference type="AlphaFoldDB" id="A0A3Q7EC24"/>
<proteinExistence type="predicted"/>
<dbReference type="Proteomes" id="UP000004994">
    <property type="component" value="Chromosome 1"/>
</dbReference>
<evidence type="ECO:0000256" key="1">
    <source>
        <dbReference type="SAM" id="MobiDB-lite"/>
    </source>
</evidence>
<reference evidence="2" key="2">
    <citation type="submission" date="2019-01" db="UniProtKB">
        <authorList>
            <consortium name="EnsemblPlants"/>
        </authorList>
    </citation>
    <scope>IDENTIFICATION</scope>
    <source>
        <strain evidence="2">cv. Heinz 1706</strain>
    </source>
</reference>
<protein>
    <submittedName>
        <fullName evidence="2">Uncharacterized protein</fullName>
    </submittedName>
</protein>
<feature type="region of interest" description="Disordered" evidence="1">
    <location>
        <begin position="1"/>
        <end position="23"/>
    </location>
</feature>
<name>A0A3Q7EC24_SOLLC</name>
<dbReference type="Gramene" id="Solyc01g014760.1.1">
    <property type="protein sequence ID" value="Solyc01g014760.1.1.1"/>
    <property type="gene ID" value="Solyc01g014760.1"/>
</dbReference>
<dbReference type="InParanoid" id="A0A3Q7EC24"/>
<dbReference type="PaxDb" id="4081-Solyc01g014760.1.1"/>
<dbReference type="EnsemblPlants" id="Solyc01g014760.1.1">
    <property type="protein sequence ID" value="Solyc01g014760.1.1.1"/>
    <property type="gene ID" value="Solyc01g014760.1"/>
</dbReference>
<reference evidence="2" key="1">
    <citation type="journal article" date="2012" name="Nature">
        <title>The tomato genome sequence provides insights into fleshy fruit evolution.</title>
        <authorList>
            <consortium name="Tomato Genome Consortium"/>
        </authorList>
    </citation>
    <scope>NUCLEOTIDE SEQUENCE [LARGE SCALE GENOMIC DNA]</scope>
    <source>
        <strain evidence="2">cv. Heinz 1706</strain>
    </source>
</reference>
<evidence type="ECO:0000313" key="2">
    <source>
        <dbReference type="EnsemblPlants" id="Solyc01g014760.1.1.1"/>
    </source>
</evidence>
<keyword evidence="3" id="KW-1185">Reference proteome</keyword>